<evidence type="ECO:0000256" key="5">
    <source>
        <dbReference type="ARBA" id="ARBA00023098"/>
    </source>
</evidence>
<dbReference type="OrthoDB" id="9770329at2"/>
<evidence type="ECO:0000256" key="3">
    <source>
        <dbReference type="ARBA" id="ARBA00022989"/>
    </source>
</evidence>
<name>A0A1C3EML9_9GAMM</name>
<proteinExistence type="predicted"/>
<dbReference type="GO" id="GO:0016020">
    <property type="term" value="C:membrane"/>
    <property type="evidence" value="ECO:0007669"/>
    <property type="project" value="GOC"/>
</dbReference>
<dbReference type="GO" id="GO:0006643">
    <property type="term" value="P:membrane lipid metabolic process"/>
    <property type="evidence" value="ECO:0007669"/>
    <property type="project" value="TreeGrafter"/>
</dbReference>
<accession>A0A1C3EML9</accession>
<feature type="transmembrane region" description="Helical" evidence="7">
    <location>
        <begin position="87"/>
        <end position="104"/>
    </location>
</feature>
<dbReference type="GO" id="GO:0008610">
    <property type="term" value="P:lipid biosynthetic process"/>
    <property type="evidence" value="ECO:0007669"/>
    <property type="project" value="InterPro"/>
</dbReference>
<evidence type="ECO:0000256" key="6">
    <source>
        <dbReference type="ARBA" id="ARBA00023136"/>
    </source>
</evidence>
<organism evidence="9 10">
    <name type="scientific">Veronia pacifica</name>
    <dbReference type="NCBI Taxonomy" id="1080227"/>
    <lineage>
        <taxon>Bacteria</taxon>
        <taxon>Pseudomonadati</taxon>
        <taxon>Pseudomonadota</taxon>
        <taxon>Gammaproteobacteria</taxon>
        <taxon>Vibrionales</taxon>
        <taxon>Vibrionaceae</taxon>
        <taxon>Veronia</taxon>
    </lineage>
</organism>
<sequence>MDFIIENPDYLLLLLGPVFVAVMLLEWLLMVRKGKLPKSADYELRETFSNFVLGGLHQASDVLFGLLVIKIYVWLYGWQLFDIEMSVSNFLILLVAQDFCYYWFHRASHRIRWFWAAHSTHHSSKNMNFSTAFRQSLMYPVAGMWMFWLPLVIIGFPPNWVIFAVLLNLALQFFIHTQWIKNFGVFDLIFNSPSHHRVHHGCNPQYIDKNYAGVLIIWDRMFGTFEPEVETVEYGITKPVDSGNPIASTFDEWRDMLKEATDRDASIRERLGAIFAPPKESDRNI</sequence>
<dbReference type="InterPro" id="IPR051689">
    <property type="entry name" value="Sterol_desaturase/TMEM195"/>
</dbReference>
<feature type="domain" description="Fatty acid hydroxylase" evidence="8">
    <location>
        <begin position="90"/>
        <end position="224"/>
    </location>
</feature>
<evidence type="ECO:0000313" key="9">
    <source>
        <dbReference type="EMBL" id="ODA34459.1"/>
    </source>
</evidence>
<comment type="caution">
    <text evidence="9">The sequence shown here is derived from an EMBL/GenBank/DDBJ whole genome shotgun (WGS) entry which is preliminary data.</text>
</comment>
<evidence type="ECO:0000313" key="10">
    <source>
        <dbReference type="Proteomes" id="UP000094936"/>
    </source>
</evidence>
<dbReference type="RefSeq" id="WP_068900119.1">
    <property type="nucleotide sequence ID" value="NZ_JBHUIF010000015.1"/>
</dbReference>
<dbReference type="GO" id="GO:0012505">
    <property type="term" value="C:endomembrane system"/>
    <property type="evidence" value="ECO:0007669"/>
    <property type="project" value="UniProtKB-SubCell"/>
</dbReference>
<feature type="transmembrane region" description="Helical" evidence="7">
    <location>
        <begin position="51"/>
        <end position="75"/>
    </location>
</feature>
<gene>
    <name evidence="9" type="ORF">A8L45_05670</name>
</gene>
<dbReference type="EMBL" id="LYBM01000007">
    <property type="protein sequence ID" value="ODA34459.1"/>
    <property type="molecule type" value="Genomic_DNA"/>
</dbReference>
<dbReference type="Pfam" id="PF04116">
    <property type="entry name" value="FA_hydroxylase"/>
    <property type="match status" value="1"/>
</dbReference>
<keyword evidence="3 7" id="KW-1133">Transmembrane helix</keyword>
<dbReference type="AlphaFoldDB" id="A0A1C3EML9"/>
<keyword evidence="10" id="KW-1185">Reference proteome</keyword>
<dbReference type="PANTHER" id="PTHR21624">
    <property type="entry name" value="STEROL DESATURASE-RELATED PROTEIN"/>
    <property type="match status" value="1"/>
</dbReference>
<keyword evidence="4" id="KW-0560">Oxidoreductase</keyword>
<keyword evidence="2 7" id="KW-0812">Transmembrane</keyword>
<evidence type="ECO:0000256" key="4">
    <source>
        <dbReference type="ARBA" id="ARBA00023002"/>
    </source>
</evidence>
<dbReference type="GO" id="GO:0005506">
    <property type="term" value="F:iron ion binding"/>
    <property type="evidence" value="ECO:0007669"/>
    <property type="project" value="InterPro"/>
</dbReference>
<feature type="transmembrane region" description="Helical" evidence="7">
    <location>
        <begin position="12"/>
        <end position="30"/>
    </location>
</feature>
<dbReference type="PANTHER" id="PTHR21624:SF1">
    <property type="entry name" value="ALKYLGLYCEROL MONOOXYGENASE"/>
    <property type="match status" value="1"/>
</dbReference>
<protein>
    <submittedName>
        <fullName evidence="9">Sterol desaturase</fullName>
    </submittedName>
</protein>
<dbReference type="Proteomes" id="UP000094936">
    <property type="component" value="Unassembled WGS sequence"/>
</dbReference>
<keyword evidence="5" id="KW-0443">Lipid metabolism</keyword>
<evidence type="ECO:0000256" key="2">
    <source>
        <dbReference type="ARBA" id="ARBA00022692"/>
    </source>
</evidence>
<evidence type="ECO:0000256" key="1">
    <source>
        <dbReference type="ARBA" id="ARBA00004127"/>
    </source>
</evidence>
<dbReference type="InterPro" id="IPR006694">
    <property type="entry name" value="Fatty_acid_hydroxylase"/>
</dbReference>
<keyword evidence="6 7" id="KW-0472">Membrane</keyword>
<evidence type="ECO:0000259" key="8">
    <source>
        <dbReference type="Pfam" id="PF04116"/>
    </source>
</evidence>
<reference evidence="9 10" key="1">
    <citation type="submission" date="2016-05" db="EMBL/GenBank/DDBJ databases">
        <title>Genomic Taxonomy of the Vibrionaceae.</title>
        <authorList>
            <person name="Gomez-Gil B."/>
            <person name="Enciso-Ibarra J."/>
        </authorList>
    </citation>
    <scope>NUCLEOTIDE SEQUENCE [LARGE SCALE GENOMIC DNA]</scope>
    <source>
        <strain evidence="9 10">CAIM 1920</strain>
    </source>
</reference>
<evidence type="ECO:0000256" key="7">
    <source>
        <dbReference type="SAM" id="Phobius"/>
    </source>
</evidence>
<comment type="subcellular location">
    <subcellularLocation>
        <location evidence="1">Endomembrane system</location>
        <topology evidence="1">Multi-pass membrane protein</topology>
    </subcellularLocation>
</comment>
<dbReference type="STRING" id="1080227.A8L45_05670"/>
<dbReference type="GO" id="GO:0050479">
    <property type="term" value="F:glyceryl-ether monooxygenase activity"/>
    <property type="evidence" value="ECO:0007669"/>
    <property type="project" value="TreeGrafter"/>
</dbReference>